<feature type="transmembrane region" description="Helical" evidence="10">
    <location>
        <begin position="50"/>
        <end position="68"/>
    </location>
</feature>
<comment type="caution">
    <text evidence="11">The sequence shown here is derived from an EMBL/GenBank/DDBJ whole genome shotgun (WGS) entry which is preliminary data.</text>
</comment>
<feature type="transmembrane region" description="Helical" evidence="10">
    <location>
        <begin position="474"/>
        <end position="491"/>
    </location>
</feature>
<protein>
    <submittedName>
        <fullName evidence="11">MBOAT family protein</fullName>
    </submittedName>
</protein>
<keyword evidence="7 9" id="KW-0472">Membrane</keyword>
<keyword evidence="8 9" id="KW-0012">Acyltransferase</keyword>
<gene>
    <name evidence="11" type="ORF">F9K24_10155</name>
</gene>
<dbReference type="AlphaFoldDB" id="A0A833H2C3"/>
<evidence type="ECO:0000313" key="12">
    <source>
        <dbReference type="Proteomes" id="UP000460298"/>
    </source>
</evidence>
<sequence length="501" mass="57902">MNFTSFHFFFFFLITITVGHFLRKKTRPLRIFLLLSSLYFYGVFEPLYLVLVFVSTAYDYIAALGIEARREFERTGQHPGRGIMSSLSGGMWLAVSMTLNLALLAFFKYTNFGIEIVNDTLPTGDTIFAFPALDILLPVGISFYTFQSMSYTIDVYRGQLEARRSVVDFALYVTFFPQLVAGPIVRATTFFKQMDDPLPVTYDDIVVGVTRIVSGFFRKLVLADNLSPLVNGVFSGQADLNPLDIWIGSLAFGWQIYFDFAGYTDIARGVARLFGYEFEINFLYPFSAGNITDHWSRWHISLTTWLRDYLYIPLGGSRVGPFRLYANIFVVWFATGIWHGASYHFVAWGVWQFVMVVVHRLFSMTKLREILNTRYKISWGIAARVILFFFLNFGFIWFRAPDMALATQMQGRLFGIENLNDIVHGFAAVTMIKDMPASLYADYIWFLVFLWAYELYFNHRKLDYFWKPENRGKLVFLLTAMVVLVLVLATPDTPNFLYFQF</sequence>
<feature type="transmembrane region" description="Helical" evidence="10">
    <location>
        <begin position="322"/>
        <end position="339"/>
    </location>
</feature>
<feature type="transmembrane region" description="Helical" evidence="10">
    <location>
        <begin position="6"/>
        <end position="22"/>
    </location>
</feature>
<evidence type="ECO:0000256" key="4">
    <source>
        <dbReference type="ARBA" id="ARBA00022679"/>
    </source>
</evidence>
<evidence type="ECO:0000256" key="6">
    <source>
        <dbReference type="ARBA" id="ARBA00022989"/>
    </source>
</evidence>
<dbReference type="GO" id="GO:0016746">
    <property type="term" value="F:acyltransferase activity"/>
    <property type="evidence" value="ECO:0007669"/>
    <property type="project" value="UniProtKB-KW"/>
</dbReference>
<organism evidence="11 12">
    <name type="scientific">Leptonema illini</name>
    <dbReference type="NCBI Taxonomy" id="183"/>
    <lineage>
        <taxon>Bacteria</taxon>
        <taxon>Pseudomonadati</taxon>
        <taxon>Spirochaetota</taxon>
        <taxon>Spirochaetia</taxon>
        <taxon>Leptospirales</taxon>
        <taxon>Leptospiraceae</taxon>
        <taxon>Leptonema</taxon>
    </lineage>
</organism>
<dbReference type="PANTHER" id="PTHR13285">
    <property type="entry name" value="ACYLTRANSFERASE"/>
    <property type="match status" value="1"/>
</dbReference>
<keyword evidence="5 10" id="KW-0812">Transmembrane</keyword>
<feature type="transmembrane region" description="Helical" evidence="10">
    <location>
        <begin position="89"/>
        <end position="107"/>
    </location>
</feature>
<evidence type="ECO:0000313" key="11">
    <source>
        <dbReference type="EMBL" id="KAB2932731.1"/>
    </source>
</evidence>
<dbReference type="EMBL" id="WBUI01000008">
    <property type="protein sequence ID" value="KAB2932731.1"/>
    <property type="molecule type" value="Genomic_DNA"/>
</dbReference>
<comment type="similarity">
    <text evidence="2 9">Belongs to the membrane-bound acyltransferase family.</text>
</comment>
<dbReference type="Pfam" id="PF03062">
    <property type="entry name" value="MBOAT"/>
    <property type="match status" value="1"/>
</dbReference>
<accession>A0A833H2C3</accession>
<comment type="subcellular location">
    <subcellularLocation>
        <location evidence="1">Cell membrane</location>
        <topology evidence="1">Multi-pass membrane protein</topology>
    </subcellularLocation>
</comment>
<evidence type="ECO:0000256" key="1">
    <source>
        <dbReference type="ARBA" id="ARBA00004651"/>
    </source>
</evidence>
<dbReference type="InterPro" id="IPR024194">
    <property type="entry name" value="Ac/AlaTfrase_AlgI/DltB"/>
</dbReference>
<dbReference type="PIRSF" id="PIRSF016636">
    <property type="entry name" value="AlgI_DltB"/>
    <property type="match status" value="1"/>
</dbReference>
<feature type="transmembrane region" description="Helical" evidence="10">
    <location>
        <begin position="377"/>
        <end position="398"/>
    </location>
</feature>
<evidence type="ECO:0000256" key="7">
    <source>
        <dbReference type="ARBA" id="ARBA00023136"/>
    </source>
</evidence>
<evidence type="ECO:0000256" key="5">
    <source>
        <dbReference type="ARBA" id="ARBA00022692"/>
    </source>
</evidence>
<keyword evidence="3 9" id="KW-1003">Cell membrane</keyword>
<dbReference type="InterPro" id="IPR004299">
    <property type="entry name" value="MBOAT_fam"/>
</dbReference>
<evidence type="ECO:0000256" key="9">
    <source>
        <dbReference type="PIRNR" id="PIRNR016636"/>
    </source>
</evidence>
<feature type="transmembrane region" description="Helical" evidence="10">
    <location>
        <begin position="437"/>
        <end position="453"/>
    </location>
</feature>
<proteinExistence type="inferred from homology"/>
<dbReference type="Proteomes" id="UP000460298">
    <property type="component" value="Unassembled WGS sequence"/>
</dbReference>
<dbReference type="InterPro" id="IPR028362">
    <property type="entry name" value="AlgI"/>
</dbReference>
<keyword evidence="4 9" id="KW-0808">Transferase</keyword>
<evidence type="ECO:0000256" key="2">
    <source>
        <dbReference type="ARBA" id="ARBA00010323"/>
    </source>
</evidence>
<dbReference type="GO" id="GO:0005886">
    <property type="term" value="C:plasma membrane"/>
    <property type="evidence" value="ECO:0007669"/>
    <property type="project" value="UniProtKB-SubCell"/>
</dbReference>
<feature type="transmembrane region" description="Helical" evidence="10">
    <location>
        <begin position="345"/>
        <end position="365"/>
    </location>
</feature>
<name>A0A833H2C3_9LEPT</name>
<evidence type="ECO:0000256" key="8">
    <source>
        <dbReference type="ARBA" id="ARBA00023315"/>
    </source>
</evidence>
<evidence type="ECO:0000256" key="3">
    <source>
        <dbReference type="ARBA" id="ARBA00022475"/>
    </source>
</evidence>
<dbReference type="PIRSF" id="PIRSF500217">
    <property type="entry name" value="AlgI"/>
    <property type="match status" value="1"/>
</dbReference>
<dbReference type="InterPro" id="IPR051085">
    <property type="entry name" value="MB_O-acyltransferase"/>
</dbReference>
<dbReference type="PANTHER" id="PTHR13285:SF23">
    <property type="entry name" value="TEICHOIC ACID D-ALANYLTRANSFERASE"/>
    <property type="match status" value="1"/>
</dbReference>
<feature type="transmembrane region" description="Helical" evidence="10">
    <location>
        <begin position="127"/>
        <end position="146"/>
    </location>
</feature>
<evidence type="ECO:0000256" key="10">
    <source>
        <dbReference type="SAM" id="Phobius"/>
    </source>
</evidence>
<dbReference type="GO" id="GO:0042121">
    <property type="term" value="P:alginic acid biosynthetic process"/>
    <property type="evidence" value="ECO:0007669"/>
    <property type="project" value="InterPro"/>
</dbReference>
<keyword evidence="6 10" id="KW-1133">Transmembrane helix</keyword>
<reference evidence="11 12" key="1">
    <citation type="submission" date="2019-10" db="EMBL/GenBank/DDBJ databases">
        <title>Extracellular Electron Transfer in a Candidatus Methanoperedens spp. Enrichment Culture.</title>
        <authorList>
            <person name="Berger S."/>
            <person name="Rangel Shaw D."/>
            <person name="Berben T."/>
            <person name="In 'T Zandt M."/>
            <person name="Frank J."/>
            <person name="Reimann J."/>
            <person name="Jetten M.S.M."/>
            <person name="Welte C.U."/>
        </authorList>
    </citation>
    <scope>NUCLEOTIDE SEQUENCE [LARGE SCALE GENOMIC DNA]</scope>
    <source>
        <strain evidence="11">SB12</strain>
    </source>
</reference>